<evidence type="ECO:0000256" key="1">
    <source>
        <dbReference type="ARBA" id="ARBA00004508"/>
    </source>
</evidence>
<keyword evidence="9" id="KW-0418">Kinase</keyword>
<reference evidence="20 21" key="1">
    <citation type="journal article" date="2014" name="Nat. Commun.">
        <title>Klebsormidium flaccidum genome reveals primary factors for plant terrestrial adaptation.</title>
        <authorList>
            <person name="Hori K."/>
            <person name="Maruyama F."/>
            <person name="Fujisawa T."/>
            <person name="Togashi T."/>
            <person name="Yamamoto N."/>
            <person name="Seo M."/>
            <person name="Sato S."/>
            <person name="Yamada T."/>
            <person name="Mori H."/>
            <person name="Tajima N."/>
            <person name="Moriyama T."/>
            <person name="Ikeuchi M."/>
            <person name="Watanabe M."/>
            <person name="Wada H."/>
            <person name="Kobayashi K."/>
            <person name="Saito M."/>
            <person name="Masuda T."/>
            <person name="Sasaki-Sekimoto Y."/>
            <person name="Mashiguchi K."/>
            <person name="Awai K."/>
            <person name="Shimojima M."/>
            <person name="Masuda S."/>
            <person name="Iwai M."/>
            <person name="Nobusawa T."/>
            <person name="Narise T."/>
            <person name="Kondo S."/>
            <person name="Saito H."/>
            <person name="Sato R."/>
            <person name="Murakawa M."/>
            <person name="Ihara Y."/>
            <person name="Oshima-Yamada Y."/>
            <person name="Ohtaka K."/>
            <person name="Satoh M."/>
            <person name="Sonobe K."/>
            <person name="Ishii M."/>
            <person name="Ohtani R."/>
            <person name="Kanamori-Sato M."/>
            <person name="Honoki R."/>
            <person name="Miyazaki D."/>
            <person name="Mochizuki H."/>
            <person name="Umetsu J."/>
            <person name="Higashi K."/>
            <person name="Shibata D."/>
            <person name="Kamiya Y."/>
            <person name="Sato N."/>
            <person name="Nakamura Y."/>
            <person name="Tabata S."/>
            <person name="Ida S."/>
            <person name="Kurokawa K."/>
            <person name="Ohta H."/>
        </authorList>
    </citation>
    <scope>NUCLEOTIDE SEQUENCE [LARGE SCALE GENOMIC DNA]</scope>
    <source>
        <strain evidence="20 21">NIES-2285</strain>
    </source>
</reference>
<feature type="region of interest" description="Disordered" evidence="18">
    <location>
        <begin position="284"/>
        <end position="310"/>
    </location>
</feature>
<dbReference type="PANTHER" id="PTHR32523:SF8">
    <property type="entry name" value="DOLICHOL KINASE"/>
    <property type="match status" value="1"/>
</dbReference>
<gene>
    <name evidence="20" type="ORF">KFL_000200620</name>
</gene>
<keyword evidence="8 17" id="KW-0863">Zinc-finger</keyword>
<evidence type="ECO:0000256" key="10">
    <source>
        <dbReference type="ARBA" id="ARBA00022833"/>
    </source>
</evidence>
<dbReference type="AlphaFoldDB" id="A0A1Y1HNY2"/>
<dbReference type="Proteomes" id="UP000054558">
    <property type="component" value="Unassembled WGS sequence"/>
</dbReference>
<evidence type="ECO:0000256" key="16">
    <source>
        <dbReference type="ARBA" id="ARBA00048889"/>
    </source>
</evidence>
<evidence type="ECO:0000256" key="6">
    <source>
        <dbReference type="ARBA" id="ARBA00022692"/>
    </source>
</evidence>
<comment type="similarity">
    <text evidence="2">Belongs to the polyprenol kinase family.</text>
</comment>
<dbReference type="EMBL" id="DF236969">
    <property type="protein sequence ID" value="GAQ78909.1"/>
    <property type="molecule type" value="Genomic_DNA"/>
</dbReference>
<dbReference type="GO" id="GO:0031969">
    <property type="term" value="C:chloroplast membrane"/>
    <property type="evidence" value="ECO:0007669"/>
    <property type="project" value="UniProtKB-SubCell"/>
</dbReference>
<keyword evidence="7" id="KW-0479">Metal-binding</keyword>
<dbReference type="SUPFAM" id="SSF144232">
    <property type="entry name" value="HIT/MYND zinc finger-like"/>
    <property type="match status" value="1"/>
</dbReference>
<evidence type="ECO:0000256" key="13">
    <source>
        <dbReference type="ARBA" id="ARBA00023136"/>
    </source>
</evidence>
<keyword evidence="21" id="KW-1185">Reference proteome</keyword>
<keyword evidence="5" id="KW-0808">Transferase</keyword>
<sequence>MVESGWKEDILSRMAARDRNLASHPLVHGLLDRIAVADGNQTMWDFMSSLSPPQADSPQIASGEVSYIQPALALKWRGVGRIKAGRAYTSSGGLDINSLILMKPGEGEVNDYKRLHSRKDWVVGFLEPFPRTEEGKGLWKDDGYNIRGNAIGFPGGDRVKRAGASDADEVNLMVICPARDENGGQCWTETTKDLLKAKRYDEIFQTGQLVLPRRQRWPYSVGAVVFVRKRDKEVGAAKQRLHIVDILLDQTKVPTFEGGPKLAEVVHQVLHGFVVGVGREMDRKSGDERAQKQGDVQDAPEASKADSGEEASEIFLAESVFINGKWPGTWRMELTAAVETLGFVKEKGGWLHGSKRCSKCGASGVAVKTCSGCRRAQYCSKECQVAAWKEGHKVECRRASAAGAADVKS</sequence>
<evidence type="ECO:0000256" key="15">
    <source>
        <dbReference type="ARBA" id="ARBA00039024"/>
    </source>
</evidence>
<keyword evidence="12" id="KW-1133">Transmembrane helix</keyword>
<organism evidence="20 21">
    <name type="scientific">Klebsormidium nitens</name>
    <name type="common">Green alga</name>
    <name type="synonym">Ulothrix nitens</name>
    <dbReference type="NCBI Taxonomy" id="105231"/>
    <lineage>
        <taxon>Eukaryota</taxon>
        <taxon>Viridiplantae</taxon>
        <taxon>Streptophyta</taxon>
        <taxon>Klebsormidiophyceae</taxon>
        <taxon>Klebsormidiales</taxon>
        <taxon>Klebsormidiaceae</taxon>
        <taxon>Klebsormidium</taxon>
    </lineage>
</organism>
<dbReference type="GO" id="GO:0008270">
    <property type="term" value="F:zinc ion binding"/>
    <property type="evidence" value="ECO:0007669"/>
    <property type="project" value="UniProtKB-KW"/>
</dbReference>
<evidence type="ECO:0000256" key="14">
    <source>
        <dbReference type="ARBA" id="ARBA00024015"/>
    </source>
</evidence>
<keyword evidence="13" id="KW-0472">Membrane</keyword>
<dbReference type="GO" id="GO:0010276">
    <property type="term" value="F:phytol kinase activity"/>
    <property type="evidence" value="ECO:0007669"/>
    <property type="project" value="UniProtKB-EC"/>
</dbReference>
<evidence type="ECO:0000256" key="18">
    <source>
        <dbReference type="SAM" id="MobiDB-lite"/>
    </source>
</evidence>
<dbReference type="STRING" id="105231.A0A1Y1HNY2"/>
<feature type="domain" description="MYND-type" evidence="19">
    <location>
        <begin position="357"/>
        <end position="396"/>
    </location>
</feature>
<evidence type="ECO:0000256" key="9">
    <source>
        <dbReference type="ARBA" id="ARBA00022777"/>
    </source>
</evidence>
<dbReference type="OrthoDB" id="552442at2759"/>
<evidence type="ECO:0000256" key="4">
    <source>
        <dbReference type="ARBA" id="ARBA00022640"/>
    </source>
</evidence>
<evidence type="ECO:0000256" key="5">
    <source>
        <dbReference type="ARBA" id="ARBA00022679"/>
    </source>
</evidence>
<dbReference type="PANTHER" id="PTHR32523">
    <property type="entry name" value="PHYTOL KINASE 1, CHLOROPLASTIC"/>
    <property type="match status" value="1"/>
</dbReference>
<evidence type="ECO:0000256" key="2">
    <source>
        <dbReference type="ARBA" id="ARBA00010794"/>
    </source>
</evidence>
<keyword evidence="10" id="KW-0862">Zinc</keyword>
<dbReference type="InterPro" id="IPR002893">
    <property type="entry name" value="Znf_MYND"/>
</dbReference>
<keyword evidence="6" id="KW-0812">Transmembrane</keyword>
<keyword evidence="3" id="KW-0150">Chloroplast</keyword>
<evidence type="ECO:0000256" key="8">
    <source>
        <dbReference type="ARBA" id="ARBA00022771"/>
    </source>
</evidence>
<evidence type="ECO:0000256" key="11">
    <source>
        <dbReference type="ARBA" id="ARBA00022946"/>
    </source>
</evidence>
<comment type="pathway">
    <text evidence="14">Cofactor biosynthesis; tocopherol biosynthesis.</text>
</comment>
<protein>
    <recommendedName>
        <fullName evidence="15">phytol kinase</fullName>
        <ecNumber evidence="15">2.7.1.182</ecNumber>
    </recommendedName>
</protein>
<comment type="subcellular location">
    <subcellularLocation>
        <location evidence="1">Plastid</location>
        <location evidence="1">Chloroplast membrane</location>
        <topology evidence="1">Multi-pass membrane protein</topology>
    </subcellularLocation>
</comment>
<evidence type="ECO:0000313" key="20">
    <source>
        <dbReference type="EMBL" id="GAQ78909.1"/>
    </source>
</evidence>
<evidence type="ECO:0000256" key="7">
    <source>
        <dbReference type="ARBA" id="ARBA00022723"/>
    </source>
</evidence>
<dbReference type="InterPro" id="IPR039606">
    <property type="entry name" value="Phytol/farnesol_kinase"/>
</dbReference>
<dbReference type="Pfam" id="PF01753">
    <property type="entry name" value="zf-MYND"/>
    <property type="match status" value="1"/>
</dbReference>
<accession>A0A1Y1HNY2</accession>
<evidence type="ECO:0000256" key="3">
    <source>
        <dbReference type="ARBA" id="ARBA00022528"/>
    </source>
</evidence>
<dbReference type="EC" id="2.7.1.182" evidence="15"/>
<evidence type="ECO:0000313" key="21">
    <source>
        <dbReference type="Proteomes" id="UP000054558"/>
    </source>
</evidence>
<keyword evidence="4" id="KW-0934">Plastid</keyword>
<evidence type="ECO:0000256" key="12">
    <source>
        <dbReference type="ARBA" id="ARBA00022989"/>
    </source>
</evidence>
<keyword evidence="11" id="KW-0809">Transit peptide</keyword>
<name>A0A1Y1HNY2_KLENI</name>
<proteinExistence type="inferred from homology"/>
<comment type="catalytic activity">
    <reaction evidence="16">
        <text>phytol + CTP = phytyl phosphate + CDP + H(+)</text>
        <dbReference type="Rhea" id="RHEA:38055"/>
        <dbReference type="ChEBI" id="CHEBI:15378"/>
        <dbReference type="ChEBI" id="CHEBI:17327"/>
        <dbReference type="ChEBI" id="CHEBI:37563"/>
        <dbReference type="ChEBI" id="CHEBI:58069"/>
        <dbReference type="ChEBI" id="CHEBI:75483"/>
        <dbReference type="EC" id="2.7.1.182"/>
    </reaction>
</comment>
<dbReference type="PROSITE" id="PS50865">
    <property type="entry name" value="ZF_MYND_2"/>
    <property type="match status" value="1"/>
</dbReference>
<evidence type="ECO:0000256" key="17">
    <source>
        <dbReference type="PROSITE-ProRule" id="PRU00134"/>
    </source>
</evidence>
<dbReference type="Gene3D" id="6.10.140.2220">
    <property type="match status" value="1"/>
</dbReference>
<evidence type="ECO:0000259" key="19">
    <source>
        <dbReference type="PROSITE" id="PS50865"/>
    </source>
</evidence>